<comment type="subunit">
    <text evidence="5">Homodimer. Interacts with FtsZ.</text>
</comment>
<name>A0ABT4CXK4_9CLOT</name>
<dbReference type="PANTHER" id="PTHR35798">
    <property type="entry name" value="CELL DIVISION PROTEIN SEPF"/>
    <property type="match status" value="1"/>
</dbReference>
<keyword evidence="7" id="KW-1185">Reference proteome</keyword>
<accession>A0ABT4CXK4</accession>
<dbReference type="HAMAP" id="MF_01197">
    <property type="entry name" value="SepF"/>
    <property type="match status" value="1"/>
</dbReference>
<dbReference type="InterPro" id="IPR023052">
    <property type="entry name" value="Cell_div_SepF"/>
</dbReference>
<keyword evidence="2 5" id="KW-0717">Septation</keyword>
<evidence type="ECO:0000256" key="3">
    <source>
        <dbReference type="ARBA" id="ARBA00023306"/>
    </source>
</evidence>
<evidence type="ECO:0000256" key="5">
    <source>
        <dbReference type="HAMAP-Rule" id="MF_01197"/>
    </source>
</evidence>
<sequence length="154" mass="17345">MAGKVLNKVMDFLGLEDQFDEIEEIENEQSKLNEEYEIDNIFNSSKNKKQNNKVVSIHTASSTKVVIVKPNDYDEAIGICDHLKNRKITVVNMTKLESKVAQRLLDFMAGASYALDGSLEKVEGGVYLLSPSNVDISNEFKDELTSKGLLNWNR</sequence>
<dbReference type="RefSeq" id="WP_268039998.1">
    <property type="nucleotide sequence ID" value="NZ_JAPQER010000002.1"/>
</dbReference>
<comment type="caution">
    <text evidence="6">The sequence shown here is derived from an EMBL/GenBank/DDBJ whole genome shotgun (WGS) entry which is preliminary data.</text>
</comment>
<evidence type="ECO:0000256" key="4">
    <source>
        <dbReference type="ARBA" id="ARBA00044936"/>
    </source>
</evidence>
<gene>
    <name evidence="5" type="primary">sepF</name>
    <name evidence="6" type="ORF">OW763_05090</name>
</gene>
<organism evidence="6 7">
    <name type="scientific">Clostridium aestuarii</name>
    <dbReference type="NCBI Taxonomy" id="338193"/>
    <lineage>
        <taxon>Bacteria</taxon>
        <taxon>Bacillati</taxon>
        <taxon>Bacillota</taxon>
        <taxon>Clostridia</taxon>
        <taxon>Eubacteriales</taxon>
        <taxon>Clostridiaceae</taxon>
        <taxon>Clostridium</taxon>
    </lineage>
</organism>
<reference evidence="6" key="1">
    <citation type="submission" date="2022-12" db="EMBL/GenBank/DDBJ databases">
        <authorList>
            <person name="Wang J."/>
        </authorList>
    </citation>
    <scope>NUCLEOTIDE SEQUENCE</scope>
    <source>
        <strain evidence="6">HY-45-18</strain>
    </source>
</reference>
<dbReference type="Gene3D" id="3.30.110.150">
    <property type="entry name" value="SepF-like protein"/>
    <property type="match status" value="1"/>
</dbReference>
<keyword evidence="5" id="KW-0963">Cytoplasm</keyword>
<evidence type="ECO:0000256" key="2">
    <source>
        <dbReference type="ARBA" id="ARBA00023210"/>
    </source>
</evidence>
<evidence type="ECO:0000256" key="1">
    <source>
        <dbReference type="ARBA" id="ARBA00022618"/>
    </source>
</evidence>
<dbReference type="PANTHER" id="PTHR35798:SF1">
    <property type="entry name" value="CELL DIVISION PROTEIN SEPF"/>
    <property type="match status" value="1"/>
</dbReference>
<dbReference type="EMBL" id="JAPQER010000002">
    <property type="protein sequence ID" value="MCY6483723.1"/>
    <property type="molecule type" value="Genomic_DNA"/>
</dbReference>
<dbReference type="Proteomes" id="UP001078443">
    <property type="component" value="Unassembled WGS sequence"/>
</dbReference>
<keyword evidence="1 5" id="KW-0132">Cell division</keyword>
<evidence type="ECO:0000313" key="6">
    <source>
        <dbReference type="EMBL" id="MCY6483723.1"/>
    </source>
</evidence>
<keyword evidence="3 5" id="KW-0131">Cell cycle</keyword>
<dbReference type="GO" id="GO:0051301">
    <property type="term" value="P:cell division"/>
    <property type="evidence" value="ECO:0007669"/>
    <property type="project" value="UniProtKB-KW"/>
</dbReference>
<dbReference type="InterPro" id="IPR038594">
    <property type="entry name" value="SepF-like_sf"/>
</dbReference>
<proteinExistence type="inferred from homology"/>
<dbReference type="InterPro" id="IPR007561">
    <property type="entry name" value="Cell_div_SepF/SepF-rel"/>
</dbReference>
<protein>
    <recommendedName>
        <fullName evidence="5">Cell division protein SepF</fullName>
    </recommendedName>
</protein>
<comment type="function">
    <text evidence="4 5">Cell division protein that is part of the divisome complex and is recruited early to the Z-ring. Probably stimulates Z-ring formation, perhaps through the cross-linking of FtsZ protofilaments. Its function overlaps with FtsA.</text>
</comment>
<evidence type="ECO:0000313" key="7">
    <source>
        <dbReference type="Proteomes" id="UP001078443"/>
    </source>
</evidence>
<comment type="subcellular location">
    <subcellularLocation>
        <location evidence="5">Cytoplasm</location>
    </subcellularLocation>
    <text evidence="5">Localizes to the division site, in a FtsZ-dependent manner.</text>
</comment>
<comment type="similarity">
    <text evidence="5">Belongs to the SepF family.</text>
</comment>
<dbReference type="Pfam" id="PF04472">
    <property type="entry name" value="SepF"/>
    <property type="match status" value="1"/>
</dbReference>